<organism evidence="2 3">
    <name type="scientific">Actinomadura algeriensis</name>
    <dbReference type="NCBI Taxonomy" id="1679523"/>
    <lineage>
        <taxon>Bacteria</taxon>
        <taxon>Bacillati</taxon>
        <taxon>Actinomycetota</taxon>
        <taxon>Actinomycetes</taxon>
        <taxon>Streptosporangiales</taxon>
        <taxon>Thermomonosporaceae</taxon>
        <taxon>Actinomadura</taxon>
    </lineage>
</organism>
<dbReference type="Proteomes" id="UP000627838">
    <property type="component" value="Unassembled WGS sequence"/>
</dbReference>
<dbReference type="PRINTS" id="PR00359">
    <property type="entry name" value="BP450"/>
</dbReference>
<evidence type="ECO:0000313" key="2">
    <source>
        <dbReference type="EMBL" id="MBE1532016.1"/>
    </source>
</evidence>
<dbReference type="Gene3D" id="1.10.630.10">
    <property type="entry name" value="Cytochrome P450"/>
    <property type="match status" value="1"/>
</dbReference>
<protein>
    <submittedName>
        <fullName evidence="2">Cytochrome P450</fullName>
    </submittedName>
</protein>
<dbReference type="Pfam" id="PF00067">
    <property type="entry name" value="p450"/>
    <property type="match status" value="2"/>
</dbReference>
<dbReference type="InterPro" id="IPR036396">
    <property type="entry name" value="Cyt_P450_sf"/>
</dbReference>
<reference evidence="2 3" key="1">
    <citation type="submission" date="2020-10" db="EMBL/GenBank/DDBJ databases">
        <title>Sequencing the genomes of 1000 actinobacteria strains.</title>
        <authorList>
            <person name="Klenk H.-P."/>
        </authorList>
    </citation>
    <scope>NUCLEOTIDE SEQUENCE [LARGE SCALE GENOMIC DNA]</scope>
    <source>
        <strain evidence="2 3">DSM 46744</strain>
    </source>
</reference>
<comment type="caution">
    <text evidence="2">The sequence shown here is derived from an EMBL/GenBank/DDBJ whole genome shotgun (WGS) entry which is preliminary data.</text>
</comment>
<dbReference type="SUPFAM" id="SSF48264">
    <property type="entry name" value="Cytochrome P450"/>
    <property type="match status" value="1"/>
</dbReference>
<accession>A0ABR9JN66</accession>
<dbReference type="EMBL" id="JADBDZ010000001">
    <property type="protein sequence ID" value="MBE1532016.1"/>
    <property type="molecule type" value="Genomic_DNA"/>
</dbReference>
<dbReference type="PANTHER" id="PTHR46696:SF4">
    <property type="entry name" value="BIOTIN BIOSYNTHESIS CYTOCHROME P450"/>
    <property type="match status" value="1"/>
</dbReference>
<dbReference type="PANTHER" id="PTHR46696">
    <property type="entry name" value="P450, PUTATIVE (EUROFUNG)-RELATED"/>
    <property type="match status" value="1"/>
</dbReference>
<dbReference type="CDD" id="cd11033">
    <property type="entry name" value="CYP142-like"/>
    <property type="match status" value="1"/>
</dbReference>
<dbReference type="InterPro" id="IPR001128">
    <property type="entry name" value="Cyt_P450"/>
</dbReference>
<comment type="similarity">
    <text evidence="1">Belongs to the cytochrome P450 family.</text>
</comment>
<dbReference type="InterPro" id="IPR002397">
    <property type="entry name" value="Cyt_P450_B"/>
</dbReference>
<evidence type="ECO:0000313" key="3">
    <source>
        <dbReference type="Proteomes" id="UP000627838"/>
    </source>
</evidence>
<gene>
    <name evidence="2" type="ORF">H4W34_001849</name>
</gene>
<proteinExistence type="inferred from homology"/>
<evidence type="ECO:0000256" key="1">
    <source>
        <dbReference type="ARBA" id="ARBA00010617"/>
    </source>
</evidence>
<keyword evidence="3" id="KW-1185">Reference proteome</keyword>
<name>A0ABR9JN66_9ACTN</name>
<sequence>MRATPYAAKGPKMGQGRARAAIDIDDIDFSDLDFWDRPLDEREAAFALLRARPEAAFFAETEDFGAGVGPGYHVLARHADVQEASRLPHVFSSAPGIRIGQKPPVDFEIFDSMIEMDDPRHARLRRIVSRAFTPRMIQRFADDVERTAARIVDDVAGRGSCDFVAEIAARLPLRIICDLMGIDEKDHAFVFERTNVILGADDPEYTDRFDDLPTAMMDAANGLGDLLGDLARVRAERPTDDLTTALINANPDGERLTRQEIAAFFVLLVVAGNETTRNAISHGLVLLTDHPEQRDRWASDFDGYARTAVEEIVRVASPVVYMRRTLTRDHVLESGQRFAEGDKVVLCYWSANRDESVFDDPRRFDIARDPNPHLGFGGAGPHFCLGAHLARREITVVFRELFRRVPDIRASGEPARLRSNFLNGIKRLPCEFTPAG</sequence>